<dbReference type="AlphaFoldDB" id="A0AAV7WRY3"/>
<feature type="region of interest" description="Disordered" evidence="1">
    <location>
        <begin position="283"/>
        <end position="303"/>
    </location>
</feature>
<reference evidence="2" key="1">
    <citation type="journal article" date="2022" name="bioRxiv">
        <title>Sequencing and chromosome-scale assembly of the giantPleurodeles waltlgenome.</title>
        <authorList>
            <person name="Brown T."/>
            <person name="Elewa A."/>
            <person name="Iarovenko S."/>
            <person name="Subramanian E."/>
            <person name="Araus A.J."/>
            <person name="Petzold A."/>
            <person name="Susuki M."/>
            <person name="Suzuki K.-i.T."/>
            <person name="Hayashi T."/>
            <person name="Toyoda A."/>
            <person name="Oliveira C."/>
            <person name="Osipova E."/>
            <person name="Leigh N.D."/>
            <person name="Simon A."/>
            <person name="Yun M.H."/>
        </authorList>
    </citation>
    <scope>NUCLEOTIDE SEQUENCE</scope>
    <source>
        <strain evidence="2">20211129_DDA</strain>
        <tissue evidence="2">Liver</tissue>
    </source>
</reference>
<evidence type="ECO:0000313" key="2">
    <source>
        <dbReference type="EMBL" id="KAJ1216710.1"/>
    </source>
</evidence>
<sequence>MPPRSPVGTSHQFKGIQERPAPPQGPSRDPAHLIPFTGRGASAGSLSRSAGTAPRPSSPGSQQSRAPPPGPGREDRLLLPPHPKGRVQSASSTRAPGSYPGPQGTTAPPPCAEQARTEDRQPISARPRLLRLGPHRKQKNTEGFNGNDKENQKLLDEKPEDPRSLQQHIITAFKKAAYSSIKSKVQAKFREMQESWLKREADEILGYADSYKSNSFYDPLRSIYGPQSSGPTSLFSADWSTMLTNRNYMLTTRAEHFNTILDGSFSISAEAFDRTPEIAINTSLAEPPKESEDKKAIKLLSND</sequence>
<evidence type="ECO:0000256" key="1">
    <source>
        <dbReference type="SAM" id="MobiDB-lite"/>
    </source>
</evidence>
<feature type="compositionally biased region" description="Basic and acidic residues" evidence="1">
    <location>
        <begin position="147"/>
        <end position="163"/>
    </location>
</feature>
<gene>
    <name evidence="2" type="ORF">NDU88_004311</name>
</gene>
<keyword evidence="3" id="KW-1185">Reference proteome</keyword>
<comment type="caution">
    <text evidence="2">The sequence shown here is derived from an EMBL/GenBank/DDBJ whole genome shotgun (WGS) entry which is preliminary data.</text>
</comment>
<protein>
    <submittedName>
        <fullName evidence="2">Uncharacterized protein</fullName>
    </submittedName>
</protein>
<dbReference type="Proteomes" id="UP001066276">
    <property type="component" value="Chromosome 1_1"/>
</dbReference>
<proteinExistence type="predicted"/>
<name>A0AAV7WRY3_PLEWA</name>
<dbReference type="EMBL" id="JANPWB010000001">
    <property type="protein sequence ID" value="KAJ1216710.1"/>
    <property type="molecule type" value="Genomic_DNA"/>
</dbReference>
<feature type="compositionally biased region" description="Low complexity" evidence="1">
    <location>
        <begin position="37"/>
        <end position="65"/>
    </location>
</feature>
<feature type="region of interest" description="Disordered" evidence="1">
    <location>
        <begin position="1"/>
        <end position="163"/>
    </location>
</feature>
<evidence type="ECO:0000313" key="3">
    <source>
        <dbReference type="Proteomes" id="UP001066276"/>
    </source>
</evidence>
<feature type="compositionally biased region" description="Basic and acidic residues" evidence="1">
    <location>
        <begin position="287"/>
        <end position="296"/>
    </location>
</feature>
<organism evidence="2 3">
    <name type="scientific">Pleurodeles waltl</name>
    <name type="common">Iberian ribbed newt</name>
    <dbReference type="NCBI Taxonomy" id="8319"/>
    <lineage>
        <taxon>Eukaryota</taxon>
        <taxon>Metazoa</taxon>
        <taxon>Chordata</taxon>
        <taxon>Craniata</taxon>
        <taxon>Vertebrata</taxon>
        <taxon>Euteleostomi</taxon>
        <taxon>Amphibia</taxon>
        <taxon>Batrachia</taxon>
        <taxon>Caudata</taxon>
        <taxon>Salamandroidea</taxon>
        <taxon>Salamandridae</taxon>
        <taxon>Pleurodelinae</taxon>
        <taxon>Pleurodeles</taxon>
    </lineage>
</organism>
<accession>A0AAV7WRY3</accession>